<gene>
    <name evidence="3" type="ORF">GCM10009639_49880</name>
</gene>
<evidence type="ECO:0000259" key="2">
    <source>
        <dbReference type="Pfam" id="PF08241"/>
    </source>
</evidence>
<feature type="region of interest" description="Disordered" evidence="1">
    <location>
        <begin position="1"/>
        <end position="33"/>
    </location>
</feature>
<dbReference type="SUPFAM" id="SSF53335">
    <property type="entry name" value="S-adenosyl-L-methionine-dependent methyltransferases"/>
    <property type="match status" value="1"/>
</dbReference>
<feature type="domain" description="Methyltransferase type 11" evidence="2">
    <location>
        <begin position="66"/>
        <end position="157"/>
    </location>
</feature>
<keyword evidence="3" id="KW-0489">Methyltransferase</keyword>
<dbReference type="Gene3D" id="3.40.50.150">
    <property type="entry name" value="Vaccinia Virus protein VP39"/>
    <property type="match status" value="1"/>
</dbReference>
<dbReference type="PANTHER" id="PTHR43591">
    <property type="entry name" value="METHYLTRANSFERASE"/>
    <property type="match status" value="1"/>
</dbReference>
<reference evidence="4" key="1">
    <citation type="journal article" date="2019" name="Int. J. Syst. Evol. Microbiol.">
        <title>The Global Catalogue of Microorganisms (GCM) 10K type strain sequencing project: providing services to taxonomists for standard genome sequencing and annotation.</title>
        <authorList>
            <consortium name="The Broad Institute Genomics Platform"/>
            <consortium name="The Broad Institute Genome Sequencing Center for Infectious Disease"/>
            <person name="Wu L."/>
            <person name="Ma J."/>
        </authorList>
    </citation>
    <scope>NUCLEOTIDE SEQUENCE [LARGE SCALE GENOMIC DNA]</scope>
    <source>
        <strain evidence="4">JCM 12393</strain>
    </source>
</reference>
<dbReference type="GO" id="GO:0008168">
    <property type="term" value="F:methyltransferase activity"/>
    <property type="evidence" value="ECO:0007669"/>
    <property type="project" value="UniProtKB-KW"/>
</dbReference>
<dbReference type="Proteomes" id="UP001499863">
    <property type="component" value="Unassembled WGS sequence"/>
</dbReference>
<comment type="caution">
    <text evidence="3">The sequence shown here is derived from an EMBL/GenBank/DDBJ whole genome shotgun (WGS) entry which is preliminary data.</text>
</comment>
<keyword evidence="3" id="KW-0808">Transferase</keyword>
<organism evidence="3 4">
    <name type="scientific">Kitasatospora putterlickiae</name>
    <dbReference type="NCBI Taxonomy" id="221725"/>
    <lineage>
        <taxon>Bacteria</taxon>
        <taxon>Bacillati</taxon>
        <taxon>Actinomycetota</taxon>
        <taxon>Actinomycetes</taxon>
        <taxon>Kitasatosporales</taxon>
        <taxon>Streptomycetaceae</taxon>
        <taxon>Kitasatospora</taxon>
    </lineage>
</organism>
<dbReference type="GO" id="GO:0032259">
    <property type="term" value="P:methylation"/>
    <property type="evidence" value="ECO:0007669"/>
    <property type="project" value="UniProtKB-KW"/>
</dbReference>
<evidence type="ECO:0000256" key="1">
    <source>
        <dbReference type="SAM" id="MobiDB-lite"/>
    </source>
</evidence>
<dbReference type="EMBL" id="BAAAKJ010000270">
    <property type="protein sequence ID" value="GAA1404177.1"/>
    <property type="molecule type" value="Genomic_DNA"/>
</dbReference>
<accession>A0ABN1YCN9</accession>
<dbReference type="InterPro" id="IPR013216">
    <property type="entry name" value="Methyltransf_11"/>
</dbReference>
<dbReference type="RefSeq" id="WP_344339743.1">
    <property type="nucleotide sequence ID" value="NZ_BAAAKJ010000270.1"/>
</dbReference>
<name>A0ABN1YCN9_9ACTN</name>
<proteinExistence type="predicted"/>
<keyword evidence="4" id="KW-1185">Reference proteome</keyword>
<dbReference type="CDD" id="cd02440">
    <property type="entry name" value="AdoMet_MTases"/>
    <property type="match status" value="1"/>
</dbReference>
<dbReference type="Pfam" id="PF08241">
    <property type="entry name" value="Methyltransf_11"/>
    <property type="match status" value="1"/>
</dbReference>
<evidence type="ECO:0000313" key="3">
    <source>
        <dbReference type="EMBL" id="GAA1404177.1"/>
    </source>
</evidence>
<dbReference type="InterPro" id="IPR029063">
    <property type="entry name" value="SAM-dependent_MTases_sf"/>
</dbReference>
<evidence type="ECO:0000313" key="4">
    <source>
        <dbReference type="Proteomes" id="UP001499863"/>
    </source>
</evidence>
<sequence length="282" mass="29688">MTSETDLPAEPNPPVETNPPAEADPSGSPDDGLLARLDAADRFPGAERLRSRSYELLGAGPGRTVLDVGCGAGRAVAELAERGARAIGVDASARVIAAARRRRPGADLRVGDAAELPLPDRSVDGYRADKVFHELADPLPALAQARRLLVGGGRIVLLGQDWDTVVIDSDDPALTRALVHARADLVARPRAARRYRALLLDAGFADVAVEVRTIVLTGPAALPLLIALAATAGTAGTSTARTADALPRERTDRWIAEQRERAAADRLFLALPMFTASATAPR</sequence>
<protein>
    <submittedName>
        <fullName evidence="3">Methyltransferase domain-containing protein</fullName>
    </submittedName>
</protein>
<dbReference type="PANTHER" id="PTHR43591:SF78">
    <property type="entry name" value="SLR0407 PROTEIN"/>
    <property type="match status" value="1"/>
</dbReference>